<evidence type="ECO:0000256" key="5">
    <source>
        <dbReference type="ARBA" id="ARBA00022747"/>
    </source>
</evidence>
<evidence type="ECO:0000256" key="6">
    <source>
        <dbReference type="ARBA" id="ARBA00023125"/>
    </source>
</evidence>
<dbReference type="PROSITE" id="PS00092">
    <property type="entry name" value="N6_MTASE"/>
    <property type="match status" value="1"/>
</dbReference>
<evidence type="ECO:0000256" key="7">
    <source>
        <dbReference type="ARBA" id="ARBA00047942"/>
    </source>
</evidence>
<keyword evidence="4" id="KW-0949">S-adenosyl-L-methionine</keyword>
<dbReference type="PANTHER" id="PTHR33841:SF6">
    <property type="entry name" value="TYPE II METHYLTRANSFERASE M.HINDII"/>
    <property type="match status" value="1"/>
</dbReference>
<protein>
    <recommendedName>
        <fullName evidence="1">site-specific DNA-methyltransferase (adenine-specific)</fullName>
        <ecNumber evidence="1">2.1.1.72</ecNumber>
    </recommendedName>
</protein>
<dbReference type="InterPro" id="IPR011639">
    <property type="entry name" value="MethylTrfase_TaqI-like_dom"/>
</dbReference>
<comment type="caution">
    <text evidence="9">The sequence shown here is derived from an EMBL/GenBank/DDBJ whole genome shotgun (WGS) entry which is preliminary data.</text>
</comment>
<dbReference type="SUPFAM" id="SSF53335">
    <property type="entry name" value="S-adenosyl-L-methionine-dependent methyltransferases"/>
    <property type="match status" value="1"/>
</dbReference>
<name>A0A3R9JXW6_STRMT</name>
<evidence type="ECO:0000256" key="2">
    <source>
        <dbReference type="ARBA" id="ARBA00022603"/>
    </source>
</evidence>
<dbReference type="InterPro" id="IPR050953">
    <property type="entry name" value="N4_N6_ade-DNA_methylase"/>
</dbReference>
<feature type="domain" description="Type II methyltransferase M.TaqI-like" evidence="8">
    <location>
        <begin position="82"/>
        <end position="212"/>
    </location>
</feature>
<keyword evidence="3" id="KW-0808">Transferase</keyword>
<keyword evidence="6" id="KW-0238">DNA-binding</keyword>
<reference evidence="9 10" key="1">
    <citation type="submission" date="2018-11" db="EMBL/GenBank/DDBJ databases">
        <title>Species Designations Belie Phenotypic and Genotypic Heterogeneity in Oral Streptococci.</title>
        <authorList>
            <person name="Velsko I."/>
        </authorList>
    </citation>
    <scope>NUCLEOTIDE SEQUENCE [LARGE SCALE GENOMIC DNA]</scope>
    <source>
        <strain evidence="9 10">BCC55</strain>
    </source>
</reference>
<keyword evidence="5" id="KW-0680">Restriction system</keyword>
<gene>
    <name evidence="9" type="ORF">D8845_09370</name>
</gene>
<dbReference type="Gene3D" id="3.40.50.150">
    <property type="entry name" value="Vaccinia Virus protein VP39"/>
    <property type="match status" value="1"/>
</dbReference>
<organism evidence="9 10">
    <name type="scientific">Streptococcus mitis</name>
    <dbReference type="NCBI Taxonomy" id="28037"/>
    <lineage>
        <taxon>Bacteria</taxon>
        <taxon>Bacillati</taxon>
        <taxon>Bacillota</taxon>
        <taxon>Bacilli</taxon>
        <taxon>Lactobacillales</taxon>
        <taxon>Streptococcaceae</taxon>
        <taxon>Streptococcus</taxon>
        <taxon>Streptococcus mitis group</taxon>
    </lineage>
</organism>
<dbReference type="PRINTS" id="PR00507">
    <property type="entry name" value="N12N6MTFRASE"/>
</dbReference>
<keyword evidence="9" id="KW-0378">Hydrolase</keyword>
<keyword evidence="2" id="KW-0489">Methyltransferase</keyword>
<dbReference type="InterPro" id="IPR002052">
    <property type="entry name" value="DNA_methylase_N6_adenine_CS"/>
</dbReference>
<evidence type="ECO:0000256" key="1">
    <source>
        <dbReference type="ARBA" id="ARBA00011900"/>
    </source>
</evidence>
<comment type="catalytic activity">
    <reaction evidence="7">
        <text>a 2'-deoxyadenosine in DNA + S-adenosyl-L-methionine = an N(6)-methyl-2'-deoxyadenosine in DNA + S-adenosyl-L-homocysteine + H(+)</text>
        <dbReference type="Rhea" id="RHEA:15197"/>
        <dbReference type="Rhea" id="RHEA-COMP:12418"/>
        <dbReference type="Rhea" id="RHEA-COMP:12419"/>
        <dbReference type="ChEBI" id="CHEBI:15378"/>
        <dbReference type="ChEBI" id="CHEBI:57856"/>
        <dbReference type="ChEBI" id="CHEBI:59789"/>
        <dbReference type="ChEBI" id="CHEBI:90615"/>
        <dbReference type="ChEBI" id="CHEBI:90616"/>
        <dbReference type="EC" id="2.1.1.72"/>
    </reaction>
</comment>
<dbReference type="GO" id="GO:0009007">
    <property type="term" value="F:site-specific DNA-methyltransferase (adenine-specific) activity"/>
    <property type="evidence" value="ECO:0007669"/>
    <property type="project" value="UniProtKB-EC"/>
</dbReference>
<proteinExistence type="predicted"/>
<accession>A0A3R9JXW6</accession>
<dbReference type="PANTHER" id="PTHR33841">
    <property type="entry name" value="DNA METHYLTRANSFERASE YEEA-RELATED"/>
    <property type="match status" value="1"/>
</dbReference>
<dbReference type="GO" id="GO:0016787">
    <property type="term" value="F:hydrolase activity"/>
    <property type="evidence" value="ECO:0007669"/>
    <property type="project" value="UniProtKB-KW"/>
</dbReference>
<dbReference type="GO" id="GO:0003677">
    <property type="term" value="F:DNA binding"/>
    <property type="evidence" value="ECO:0007669"/>
    <property type="project" value="UniProtKB-KW"/>
</dbReference>
<evidence type="ECO:0000313" key="9">
    <source>
        <dbReference type="EMBL" id="RSI89575.1"/>
    </source>
</evidence>
<dbReference type="GO" id="GO:0032259">
    <property type="term" value="P:methylation"/>
    <property type="evidence" value="ECO:0007669"/>
    <property type="project" value="UniProtKB-KW"/>
</dbReference>
<dbReference type="GO" id="GO:0009307">
    <property type="term" value="P:DNA restriction-modification system"/>
    <property type="evidence" value="ECO:0007669"/>
    <property type="project" value="UniProtKB-KW"/>
</dbReference>
<dbReference type="EMBL" id="RJNZ01000018">
    <property type="protein sequence ID" value="RSI89575.1"/>
    <property type="molecule type" value="Genomic_DNA"/>
</dbReference>
<evidence type="ECO:0000313" key="10">
    <source>
        <dbReference type="Proteomes" id="UP000267870"/>
    </source>
</evidence>
<dbReference type="EC" id="2.1.1.72" evidence="1"/>
<sequence>MKKFQVFTPSQYVEQMLDSVDYQGDIILKKYFLENSVGEGNILLIAVERYIQSAQSADLSPRELKKDLEQYFIGYEVDKSVIDSCISNLNNLVLKYGLRDVKWDIRNEDYLKSILEVQADYIVGNPPYITYQELLLDQRQYLKSNFLSCKIGKFDYCYAFIEKSMRDLSKKSGKMAYLIPNSIFKNVFAQNLRDMIVTNIKNIIDYKHTHIFGNVLTSSAIIIIDSNNNINNKVFYNDIDNNESFKIDKKFLSGQWYFGVDSRECESEFKFGDLFKVANSVATLLNRVFVISDDLNVEDGVVRPAASPRRLSKGLDERIIFPYAYVEGQLKRYSVEEFKKSFPKAFDYLKDNMSALKKRKSDGKWFEYGRSQGLHFLNQRKLMISSVITEKVNVYDLDERTIPYSGFYIIPTGDRTLEFAKQILESEEFYKYLETRAINASGKSLRISVNDIKNYPVNL</sequence>
<dbReference type="AlphaFoldDB" id="A0A3R9JXW6"/>
<dbReference type="Proteomes" id="UP000267870">
    <property type="component" value="Unassembled WGS sequence"/>
</dbReference>
<dbReference type="RefSeq" id="WP_125453294.1">
    <property type="nucleotide sequence ID" value="NZ_RJNZ01000018.1"/>
</dbReference>
<evidence type="ECO:0000259" key="8">
    <source>
        <dbReference type="Pfam" id="PF07669"/>
    </source>
</evidence>
<dbReference type="InterPro" id="IPR029063">
    <property type="entry name" value="SAM-dependent_MTases_sf"/>
</dbReference>
<evidence type="ECO:0000256" key="4">
    <source>
        <dbReference type="ARBA" id="ARBA00022691"/>
    </source>
</evidence>
<dbReference type="Pfam" id="PF07669">
    <property type="entry name" value="Eco57I"/>
    <property type="match status" value="1"/>
</dbReference>
<evidence type="ECO:0000256" key="3">
    <source>
        <dbReference type="ARBA" id="ARBA00022679"/>
    </source>
</evidence>